<gene>
    <name evidence="2" type="ORF">SK128_017354</name>
</gene>
<organism evidence="2 3">
    <name type="scientific">Halocaridina rubra</name>
    <name type="common">Hawaiian red shrimp</name>
    <dbReference type="NCBI Taxonomy" id="373956"/>
    <lineage>
        <taxon>Eukaryota</taxon>
        <taxon>Metazoa</taxon>
        <taxon>Ecdysozoa</taxon>
        <taxon>Arthropoda</taxon>
        <taxon>Crustacea</taxon>
        <taxon>Multicrustacea</taxon>
        <taxon>Malacostraca</taxon>
        <taxon>Eumalacostraca</taxon>
        <taxon>Eucarida</taxon>
        <taxon>Decapoda</taxon>
        <taxon>Pleocyemata</taxon>
        <taxon>Caridea</taxon>
        <taxon>Atyoidea</taxon>
        <taxon>Atyidae</taxon>
        <taxon>Halocaridina</taxon>
    </lineage>
</organism>
<comment type="caution">
    <text evidence="2">The sequence shown here is derived from an EMBL/GenBank/DDBJ whole genome shotgun (WGS) entry which is preliminary data.</text>
</comment>
<accession>A0AAN9A7N3</accession>
<proteinExistence type="predicted"/>
<reference evidence="2 3" key="1">
    <citation type="submission" date="2023-11" db="EMBL/GenBank/DDBJ databases">
        <title>Halocaridina rubra genome assembly.</title>
        <authorList>
            <person name="Smith C."/>
        </authorList>
    </citation>
    <scope>NUCLEOTIDE SEQUENCE [LARGE SCALE GENOMIC DNA]</scope>
    <source>
        <strain evidence="2">EP-1</strain>
        <tissue evidence="2">Whole</tissue>
    </source>
</reference>
<feature type="non-terminal residue" evidence="2">
    <location>
        <position position="1"/>
    </location>
</feature>
<protein>
    <submittedName>
        <fullName evidence="2">Uncharacterized protein</fullName>
    </submittedName>
</protein>
<feature type="compositionally biased region" description="Polar residues" evidence="1">
    <location>
        <begin position="103"/>
        <end position="129"/>
    </location>
</feature>
<dbReference type="EMBL" id="JAXCGZ010002487">
    <property type="protein sequence ID" value="KAK7083841.1"/>
    <property type="molecule type" value="Genomic_DNA"/>
</dbReference>
<dbReference type="Proteomes" id="UP001381693">
    <property type="component" value="Unassembled WGS sequence"/>
</dbReference>
<evidence type="ECO:0000256" key="1">
    <source>
        <dbReference type="SAM" id="MobiDB-lite"/>
    </source>
</evidence>
<evidence type="ECO:0000313" key="2">
    <source>
        <dbReference type="EMBL" id="KAK7083841.1"/>
    </source>
</evidence>
<evidence type="ECO:0000313" key="3">
    <source>
        <dbReference type="Proteomes" id="UP001381693"/>
    </source>
</evidence>
<sequence length="475" mass="53256">EGSSPSHTSAQSPLYPNPLTSFPAGFCTGIPYSVRHTGSLNPYSSMQFNMPYHSGKPQVLLSPPPLMSPCMPLYAYTTPQPGLNFIYPAGYEVVYNKKKSDKLNSTSCPTSPTHKIQQSPCKSPNSPLRTSPMKRISQEYHVKPYKFSWEVGQSSTLKKGEIFIRGAVSYDSLDSVAYISNGSSLKVEIPRETLYVLGRKMEESEKLASVLTVGSTVKALVKRKVLEDKTKEGENESNATYTAVIAWYGEIPDTQDLIPVISELEDSEVYQDINMKFDIGNEIEERKSNDNDVPRENLTNVFAQFHGYVWWANEKEGIVSIYEERDLESCFSGIIFDINSVLIEGRKAHCDSLHYLVAHFDECYVNAHNIIPKNVHGMLIKWEAITIEFGAMPLSVSGNCLHQWLSSEFSHDEQNIIKKPSTEAAPESANKKSSKAYAFNPFLANPSSLMSPYMPFYAYTIPHPRWNSIIILAVK</sequence>
<keyword evidence="3" id="KW-1185">Reference proteome</keyword>
<feature type="region of interest" description="Disordered" evidence="1">
    <location>
        <begin position="102"/>
        <end position="130"/>
    </location>
</feature>
<name>A0AAN9A7N3_HALRR</name>
<dbReference type="AlphaFoldDB" id="A0AAN9A7N3"/>